<comment type="similarity">
    <text evidence="18">Belongs to the acireductone dioxygenase (ARD) family.</text>
</comment>
<dbReference type="PANTHER" id="PTHR23418:SF0">
    <property type="entry name" value="ACIREDUCTONE DIOXYGENASE"/>
    <property type="match status" value="1"/>
</dbReference>
<feature type="binding site" evidence="18">
    <location>
        <position position="468"/>
    </location>
    <ligand>
        <name>Ni(2+)</name>
        <dbReference type="ChEBI" id="CHEBI:49786"/>
        <note>for nickel-dependent acireductone dioxygenase activity</note>
    </ligand>
</feature>
<reference evidence="21 22" key="1">
    <citation type="submission" date="2018-10" db="EMBL/GenBank/DDBJ databases">
        <title>A high-quality apple genome assembly.</title>
        <authorList>
            <person name="Hu J."/>
        </authorList>
    </citation>
    <scope>NUCLEOTIDE SEQUENCE [LARGE SCALE GENOMIC DNA]</scope>
    <source>
        <strain evidence="22">cv. HFTH1</strain>
        <tissue evidence="21">Young leaf</tissue>
    </source>
</reference>
<dbReference type="Gene3D" id="1.10.10.10">
    <property type="entry name" value="Winged helix-like DNA-binding domain superfamily/Winged helix DNA-binding domain"/>
    <property type="match status" value="1"/>
</dbReference>
<dbReference type="FunFam" id="1.10.10.10:FF:000057">
    <property type="entry name" value="Heat shock transcription factor 1"/>
    <property type="match status" value="1"/>
</dbReference>
<dbReference type="GO" id="GO:0003700">
    <property type="term" value="F:DNA-binding transcription factor activity"/>
    <property type="evidence" value="ECO:0007669"/>
    <property type="project" value="InterPro"/>
</dbReference>
<keyword evidence="22" id="KW-1185">Reference proteome</keyword>
<feature type="region of interest" description="Disordered" evidence="19">
    <location>
        <begin position="94"/>
        <end position="136"/>
    </location>
</feature>
<comment type="pathway">
    <text evidence="18">Amino-acid biosynthesis; L-methionine biosynthesis via salvage pathway; L-methionine from S-methyl-5-thio-alpha-D-ribose 1-phosphate: step 5/6.</text>
</comment>
<dbReference type="GO" id="GO:0043565">
    <property type="term" value="F:sequence-specific DNA binding"/>
    <property type="evidence" value="ECO:0007669"/>
    <property type="project" value="InterPro"/>
</dbReference>
<dbReference type="InterPro" id="IPR014710">
    <property type="entry name" value="RmlC-like_jellyroll"/>
</dbReference>
<dbReference type="GO" id="GO:0005634">
    <property type="term" value="C:nucleus"/>
    <property type="evidence" value="ECO:0007669"/>
    <property type="project" value="UniProtKB-SubCell"/>
</dbReference>
<keyword evidence="7 18" id="KW-0479">Metal-binding</keyword>
<dbReference type="PANTHER" id="PTHR23418">
    <property type="entry name" value="ACIREDUCTONE DIOXYGENASE"/>
    <property type="match status" value="1"/>
</dbReference>
<dbReference type="PROSITE" id="PS51320">
    <property type="entry name" value="TIFY"/>
    <property type="match status" value="1"/>
</dbReference>
<dbReference type="GO" id="GO:0016151">
    <property type="term" value="F:nickel cation binding"/>
    <property type="evidence" value="ECO:0007669"/>
    <property type="project" value="UniProtKB-UniRule"/>
</dbReference>
<evidence type="ECO:0000256" key="5">
    <source>
        <dbReference type="ARBA" id="ARBA00022596"/>
    </source>
</evidence>
<evidence type="ECO:0000256" key="12">
    <source>
        <dbReference type="ARBA" id="ARBA00023016"/>
    </source>
</evidence>
<feature type="region of interest" description="Disordered" evidence="19">
    <location>
        <begin position="325"/>
        <end position="344"/>
    </location>
</feature>
<keyword evidence="5 18" id="KW-0533">Nickel</keyword>
<feature type="binding site" evidence="18">
    <location>
        <position position="474"/>
    </location>
    <ligand>
        <name>Fe(2+)</name>
        <dbReference type="ChEBI" id="CHEBI:29033"/>
        <note>for iron-dependent acireductone dioxygenase activity</note>
    </ligand>
</feature>
<dbReference type="FunFam" id="2.60.120.10:FF:000031">
    <property type="entry name" value="1,2-dihydroxy-3-keto-5-methylthiopentene dioxygenase"/>
    <property type="match status" value="1"/>
</dbReference>
<evidence type="ECO:0000256" key="15">
    <source>
        <dbReference type="ARBA" id="ARBA00023167"/>
    </source>
</evidence>
<dbReference type="Pfam" id="PF00447">
    <property type="entry name" value="HSF_DNA-bind"/>
    <property type="match status" value="1"/>
</dbReference>
<dbReference type="Pfam" id="PF06200">
    <property type="entry name" value="tify"/>
    <property type="match status" value="1"/>
</dbReference>
<evidence type="ECO:0000256" key="1">
    <source>
        <dbReference type="ARBA" id="ARBA00000428"/>
    </source>
</evidence>
<keyword evidence="6 18" id="KW-0028">Amino-acid biosynthesis</keyword>
<dbReference type="InterPro" id="IPR010399">
    <property type="entry name" value="Tify_dom"/>
</dbReference>
<comment type="catalytic activity">
    <reaction evidence="18">
        <text>1,2-dihydroxy-5-(methylsulfanyl)pent-1-en-3-one + O2 = 3-(methylsulfanyl)propanoate + CO + formate + 2 H(+)</text>
        <dbReference type="Rhea" id="RHEA:14161"/>
        <dbReference type="ChEBI" id="CHEBI:15378"/>
        <dbReference type="ChEBI" id="CHEBI:15379"/>
        <dbReference type="ChEBI" id="CHEBI:15740"/>
        <dbReference type="ChEBI" id="CHEBI:17245"/>
        <dbReference type="ChEBI" id="CHEBI:49016"/>
        <dbReference type="ChEBI" id="CHEBI:49252"/>
        <dbReference type="EC" id="1.13.11.53"/>
    </reaction>
</comment>
<dbReference type="PROSITE" id="PS00434">
    <property type="entry name" value="HSF_DOMAIN"/>
    <property type="match status" value="1"/>
</dbReference>
<evidence type="ECO:0000256" key="11">
    <source>
        <dbReference type="ARBA" id="ARBA00023015"/>
    </source>
</evidence>
<dbReference type="Gene3D" id="2.60.120.10">
    <property type="entry name" value="Jelly Rolls"/>
    <property type="match status" value="1"/>
</dbReference>
<evidence type="ECO:0000256" key="14">
    <source>
        <dbReference type="ARBA" id="ARBA00023163"/>
    </source>
</evidence>
<feature type="binding site" evidence="18">
    <location>
        <position position="468"/>
    </location>
    <ligand>
        <name>Fe(2+)</name>
        <dbReference type="ChEBI" id="CHEBI:29033"/>
        <note>for iron-dependent acireductone dioxygenase activity</note>
    </ligand>
</feature>
<organism evidence="21 22">
    <name type="scientific">Malus domestica</name>
    <name type="common">Apple</name>
    <name type="synonym">Pyrus malus</name>
    <dbReference type="NCBI Taxonomy" id="3750"/>
    <lineage>
        <taxon>Eukaryota</taxon>
        <taxon>Viridiplantae</taxon>
        <taxon>Streptophyta</taxon>
        <taxon>Embryophyta</taxon>
        <taxon>Tracheophyta</taxon>
        <taxon>Spermatophyta</taxon>
        <taxon>Magnoliopsida</taxon>
        <taxon>eudicotyledons</taxon>
        <taxon>Gunneridae</taxon>
        <taxon>Pentapetalae</taxon>
        <taxon>rosids</taxon>
        <taxon>fabids</taxon>
        <taxon>Rosales</taxon>
        <taxon>Rosaceae</taxon>
        <taxon>Amygdaloideae</taxon>
        <taxon>Maleae</taxon>
        <taxon>Malus</taxon>
    </lineage>
</organism>
<dbReference type="UniPathway" id="UPA00904">
    <property type="reaction ID" value="UER00878"/>
</dbReference>
<dbReference type="CDD" id="cd02232">
    <property type="entry name" value="cupin_ARD"/>
    <property type="match status" value="1"/>
</dbReference>
<gene>
    <name evidence="21" type="ORF">DVH24_001707</name>
</gene>
<keyword evidence="14" id="KW-0804">Transcription</keyword>
<dbReference type="STRING" id="3750.A0A498I5L8"/>
<dbReference type="EC" id="1.13.11.54" evidence="18"/>
<name>A0A498I5L8_MALDO</name>
<dbReference type="InterPro" id="IPR011051">
    <property type="entry name" value="RmlC_Cupin_sf"/>
</dbReference>
<evidence type="ECO:0000256" key="13">
    <source>
        <dbReference type="ARBA" id="ARBA00023125"/>
    </source>
</evidence>
<feature type="compositionally biased region" description="Polar residues" evidence="19">
    <location>
        <begin position="325"/>
        <end position="338"/>
    </location>
</feature>
<feature type="binding site" evidence="18">
    <location>
        <position position="470"/>
    </location>
    <ligand>
        <name>Fe(2+)</name>
        <dbReference type="ChEBI" id="CHEBI:29033"/>
        <note>for iron-dependent acireductone dioxygenase activity</note>
    </ligand>
</feature>
<feature type="binding site" evidence="18">
    <location>
        <position position="470"/>
    </location>
    <ligand>
        <name>Ni(2+)</name>
        <dbReference type="ChEBI" id="CHEBI:49786"/>
        <note>for nickel-dependent acireductone dioxygenase activity</note>
    </ligand>
</feature>
<comment type="similarity">
    <text evidence="17">Belongs to the HSF family. Class A subfamily.</text>
</comment>
<dbReference type="PRINTS" id="PR00056">
    <property type="entry name" value="HSFDOMAIN"/>
</dbReference>
<evidence type="ECO:0000256" key="8">
    <source>
        <dbReference type="ARBA" id="ARBA00022964"/>
    </source>
</evidence>
<keyword evidence="4" id="KW-0597">Phosphoprotein</keyword>
<feature type="region of interest" description="Disordered" evidence="19">
    <location>
        <begin position="271"/>
        <end position="299"/>
    </location>
</feature>
<dbReference type="InterPro" id="IPR027496">
    <property type="entry name" value="ARD_euk"/>
</dbReference>
<keyword evidence="13" id="KW-0238">DNA-binding</keyword>
<evidence type="ECO:0000256" key="3">
    <source>
        <dbReference type="ARBA" id="ARBA00022490"/>
    </source>
</evidence>
<keyword evidence="10 18" id="KW-0408">Iron</keyword>
<evidence type="ECO:0000256" key="16">
    <source>
        <dbReference type="ARBA" id="ARBA00023242"/>
    </source>
</evidence>
<evidence type="ECO:0000256" key="2">
    <source>
        <dbReference type="ARBA" id="ARBA00004413"/>
    </source>
</evidence>
<feature type="binding site" evidence="18">
    <location>
        <position position="513"/>
    </location>
    <ligand>
        <name>Ni(2+)</name>
        <dbReference type="ChEBI" id="CHEBI:49786"/>
        <note>for nickel-dependent acireductone dioxygenase activity</note>
    </ligand>
</feature>
<keyword evidence="11" id="KW-0805">Transcription regulation</keyword>
<dbReference type="AlphaFoldDB" id="A0A498I5L8"/>
<keyword evidence="16 18" id="KW-0539">Nucleus</keyword>
<dbReference type="GO" id="GO:0005737">
    <property type="term" value="C:cytoplasm"/>
    <property type="evidence" value="ECO:0007669"/>
    <property type="project" value="UniProtKB-SubCell"/>
</dbReference>
<dbReference type="InterPro" id="IPR036388">
    <property type="entry name" value="WH-like_DNA-bd_sf"/>
</dbReference>
<keyword evidence="12" id="KW-0346">Stress response</keyword>
<comment type="subcellular location">
    <subcellularLocation>
        <location evidence="2">Cell membrane</location>
        <topology evidence="2">Peripheral membrane protein</topology>
        <orientation evidence="2">Cytoplasmic side</orientation>
    </subcellularLocation>
    <subcellularLocation>
        <location evidence="18">Cytoplasm</location>
    </subcellularLocation>
    <subcellularLocation>
        <location evidence="18">Nucleus</location>
    </subcellularLocation>
</comment>
<comment type="catalytic activity">
    <reaction evidence="1 18">
        <text>1,2-dihydroxy-5-(methylsulfanyl)pent-1-en-3-one + O2 = 4-methylsulfanyl-2-oxobutanoate + formate + 2 H(+)</text>
        <dbReference type="Rhea" id="RHEA:24504"/>
        <dbReference type="ChEBI" id="CHEBI:15378"/>
        <dbReference type="ChEBI" id="CHEBI:15379"/>
        <dbReference type="ChEBI" id="CHEBI:15740"/>
        <dbReference type="ChEBI" id="CHEBI:16723"/>
        <dbReference type="ChEBI" id="CHEBI:49252"/>
        <dbReference type="EC" id="1.13.11.54"/>
    </reaction>
</comment>
<dbReference type="Pfam" id="PF03079">
    <property type="entry name" value="ARD"/>
    <property type="match status" value="1"/>
</dbReference>
<dbReference type="GO" id="GO:0010308">
    <property type="term" value="F:acireductone dioxygenase (Ni2+-requiring) activity"/>
    <property type="evidence" value="ECO:0007669"/>
    <property type="project" value="UniProtKB-UniRule"/>
</dbReference>
<dbReference type="GO" id="GO:0019509">
    <property type="term" value="P:L-methionine salvage from methylthioadenosine"/>
    <property type="evidence" value="ECO:0007669"/>
    <property type="project" value="UniProtKB-UniRule"/>
</dbReference>
<sequence>MNAPTTTFRSILEKPLNQLTEDDISQLTREDCRKYLKEKGMRRPSWNKSQAIQQVISLKALLEPNDDSGAGALRKIVVLPHTTTATTQRVSTFAASNSADSAKEVSPDVQASVSADELAPHPRNEPPKPAPEDPPVYADTTAISLRNHCTTDASVSKMTIFYSGKVNVYDGVPPDKVNEAFSLNGDLEISFPMQGYMDLQARAILHLAAGPNHLLLDNQFGGAAAARSLHCQFQTAGDKDGLFLPSATISQAMQTGNFTEKVGEYTQQYWEKGNNTRDPEGQANRKVSLQRYREKRKDREKLKIKKNIGSNTSLEVYLNRQLRTHTSNGNSSQYGTSSPPQPELLQTAENQPRFRCLPVDLNEKGRLDAEFCYVMDPREEVIQAWYMDDSDEDQRLPHHKEPKEFVSLDQLAELGVLSWHLDADNYETDEELKKIREERGYSYMDFCEVCPEKLPNYEEKIKNFFEEHLHTDEEIRYAVDGSGYFDVRDHDERWIRVWLKKGGMIVLPAGIYHRFTLDTNNYIKAMRLFIGDPVWTPFNRPHDHLPAREEYLKAFVHKETVSFSSSSAVADHPLPLERLYDQGPPPFLTKTYDIVDDPSTNHIVSWSRDNNSFVVLDPNSFAMSLLPRYFKHNNFSSFVRQLNTYGFRKVDTDRWEFANEAFLRGKKHLLKNIRRRKASHLPQSSQKTLDSCVEVGRFGLDIEIDQLRRDKQVLMGELVKLRQQQQATRVYIQGMEDRLKRTEMKQQHMLSFLAKAMQNPNFVQQLSQQKDFRKELEEVITKKRRRTIEQGPSNVEVDELGQVGGETFVKVEPQEYGNISNQFEVLELDQFAMDMLGVSAIQNVHGEEECTEKEEEHESRGKELDKGFWQDLFNESIDEEIGLLGVQEEDEEDVDVLIEELGFLAPSPNDRKCYGATSTIELEDTEMLQLSAESDKRPHYTQKLNLDQDPVSSVSSNAVPDHPLPLERLYDQGPPPFLTKTHILGAVAYFLNKHMKFEDDQTEQAMQVHKSLYMPFNVNGGTSQSPRGWQC</sequence>
<evidence type="ECO:0000256" key="18">
    <source>
        <dbReference type="HAMAP-Rule" id="MF_03154"/>
    </source>
</evidence>
<dbReference type="InterPro" id="IPR036390">
    <property type="entry name" value="WH_DNA-bd_sf"/>
</dbReference>
<keyword evidence="9 18" id="KW-0560">Oxidoreductase</keyword>
<evidence type="ECO:0000313" key="21">
    <source>
        <dbReference type="EMBL" id="RXH78189.1"/>
    </source>
</evidence>
<keyword evidence="3 18" id="KW-0963">Cytoplasm</keyword>
<evidence type="ECO:0000256" key="19">
    <source>
        <dbReference type="SAM" id="MobiDB-lite"/>
    </source>
</evidence>
<dbReference type="GO" id="GO:0005886">
    <property type="term" value="C:plasma membrane"/>
    <property type="evidence" value="ECO:0007669"/>
    <property type="project" value="UniProtKB-SubCell"/>
</dbReference>
<comment type="function">
    <text evidence="18">Catalyzes 2 different reactions between oxygen and the acireductone 1,2-dihydroxy-3-keto-5-methylthiopentene (DHK-MTPene) depending upon the metal bound in the active site. Fe-containing acireductone dioxygenase (Fe-ARD) produces formate and 2-keto-4-methylthiobutyrate (KMTB), the alpha-ketoacid precursor of methionine in the methionine recycle pathway. Ni-containing acireductone dioxygenase (Ni-ARD) produces methylthiopropionate, carbon monoxide and formate, and does not lie on the methionine recycle pathway.</text>
</comment>
<dbReference type="SUPFAM" id="SSF51182">
    <property type="entry name" value="RmlC-like cupins"/>
    <property type="match status" value="1"/>
</dbReference>
<dbReference type="SUPFAM" id="SSF46785">
    <property type="entry name" value="Winged helix' DNA-binding domain"/>
    <property type="match status" value="1"/>
</dbReference>
<proteinExistence type="inferred from homology"/>
<dbReference type="InterPro" id="IPR018467">
    <property type="entry name" value="CCT_CS"/>
</dbReference>
<evidence type="ECO:0000313" key="22">
    <source>
        <dbReference type="Proteomes" id="UP000290289"/>
    </source>
</evidence>
<evidence type="ECO:0000259" key="20">
    <source>
        <dbReference type="PROSITE" id="PS51320"/>
    </source>
</evidence>
<evidence type="ECO:0000256" key="4">
    <source>
        <dbReference type="ARBA" id="ARBA00022553"/>
    </source>
</evidence>
<protein>
    <recommendedName>
        <fullName evidence="18">Acireductone dioxygenase</fullName>
    </recommendedName>
    <alternativeName>
        <fullName evidence="18">Acireductone dioxygenase (Fe(2+)-requiring)</fullName>
        <shortName evidence="18">ARD'</shortName>
        <shortName evidence="18">Fe-ARD</shortName>
        <ecNumber evidence="18">1.13.11.54</ecNumber>
    </alternativeName>
    <alternativeName>
        <fullName evidence="18">Acireductone dioxygenase (Ni(2+)-requiring)</fullName>
        <shortName evidence="18">ARD</shortName>
        <shortName evidence="18">Ni-ARD</shortName>
        <ecNumber evidence="18">1.13.11.53</ecNumber>
    </alternativeName>
</protein>
<dbReference type="EMBL" id="RDQH01000339">
    <property type="protein sequence ID" value="RXH78189.1"/>
    <property type="molecule type" value="Genomic_DNA"/>
</dbReference>
<evidence type="ECO:0000256" key="6">
    <source>
        <dbReference type="ARBA" id="ARBA00022605"/>
    </source>
</evidence>
<dbReference type="InterPro" id="IPR000232">
    <property type="entry name" value="HSF_DNA-bd"/>
</dbReference>
<dbReference type="GO" id="GO:0005506">
    <property type="term" value="F:iron ion binding"/>
    <property type="evidence" value="ECO:0007669"/>
    <property type="project" value="UniProtKB-UniRule"/>
</dbReference>
<evidence type="ECO:0000256" key="7">
    <source>
        <dbReference type="ARBA" id="ARBA00022723"/>
    </source>
</evidence>
<evidence type="ECO:0000256" key="9">
    <source>
        <dbReference type="ARBA" id="ARBA00023002"/>
    </source>
</evidence>
<feature type="binding site" evidence="18">
    <location>
        <position position="474"/>
    </location>
    <ligand>
        <name>Ni(2+)</name>
        <dbReference type="ChEBI" id="CHEBI:49786"/>
        <note>for nickel-dependent acireductone dioxygenase activity</note>
    </ligand>
</feature>
<dbReference type="EC" id="1.13.11.53" evidence="18"/>
<evidence type="ECO:0000256" key="17">
    <source>
        <dbReference type="ARBA" id="ARBA00061350"/>
    </source>
</evidence>
<dbReference type="Pfam" id="PF09425">
    <property type="entry name" value="Jas_motif"/>
    <property type="match status" value="1"/>
</dbReference>
<comment type="caution">
    <text evidence="21">The sequence shown here is derived from an EMBL/GenBank/DDBJ whole genome shotgun (WGS) entry which is preliminary data.</text>
</comment>
<keyword evidence="15 18" id="KW-0486">Methionine biosynthesis</keyword>
<feature type="binding site" evidence="18">
    <location>
        <position position="513"/>
    </location>
    <ligand>
        <name>Fe(2+)</name>
        <dbReference type="ChEBI" id="CHEBI:29033"/>
        <note>for iron-dependent acireductone dioxygenase activity</note>
    </ligand>
</feature>
<dbReference type="SMART" id="SM00979">
    <property type="entry name" value="TIFY"/>
    <property type="match status" value="1"/>
</dbReference>
<evidence type="ECO:0000256" key="10">
    <source>
        <dbReference type="ARBA" id="ARBA00023004"/>
    </source>
</evidence>
<feature type="domain" description="Tify" evidence="20">
    <location>
        <begin position="151"/>
        <end position="186"/>
    </location>
</feature>
<dbReference type="GO" id="GO:0010309">
    <property type="term" value="F:acireductone dioxygenase [iron(II)-requiring] activity"/>
    <property type="evidence" value="ECO:0007669"/>
    <property type="project" value="UniProtKB-UniRule"/>
</dbReference>
<dbReference type="SMART" id="SM00415">
    <property type="entry name" value="HSF"/>
    <property type="match status" value="1"/>
</dbReference>
<comment type="cofactor">
    <cofactor evidence="18">
        <name>Fe(2+)</name>
        <dbReference type="ChEBI" id="CHEBI:29033"/>
    </cofactor>
    <cofactor evidence="18">
        <name>Ni(2+)</name>
        <dbReference type="ChEBI" id="CHEBI:49786"/>
    </cofactor>
    <text evidence="18">Binds either 1 Fe or Ni cation per monomer. Iron-binding promotes an acireductone dioxygenase reaction producing 2-keto-4-methylthiobutyrate, while nickel-binding promotes an acireductone dioxygenase reaction producing 3-(methylsulfanyl)propanoate.</text>
</comment>
<dbReference type="HAMAP" id="MF_03154">
    <property type="entry name" value="Salvage_MtnD_euk"/>
    <property type="match status" value="1"/>
</dbReference>
<keyword evidence="8 18" id="KW-0223">Dioxygenase</keyword>
<accession>A0A498I5L8</accession>
<dbReference type="InterPro" id="IPR004313">
    <property type="entry name" value="ARD"/>
</dbReference>
<dbReference type="Proteomes" id="UP000290289">
    <property type="component" value="Chromosome 13"/>
</dbReference>